<dbReference type="InterPro" id="IPR036513">
    <property type="entry name" value="STAS_dom_sf"/>
</dbReference>
<name>A0ABT5EFV0_9BACT</name>
<feature type="coiled-coil region" evidence="2">
    <location>
        <begin position="226"/>
        <end position="260"/>
    </location>
</feature>
<organism evidence="4 5">
    <name type="scientific">Polyangium mundeleinium</name>
    <dbReference type="NCBI Taxonomy" id="2995306"/>
    <lineage>
        <taxon>Bacteria</taxon>
        <taxon>Pseudomonadati</taxon>
        <taxon>Myxococcota</taxon>
        <taxon>Polyangia</taxon>
        <taxon>Polyangiales</taxon>
        <taxon>Polyangiaceae</taxon>
        <taxon>Polyangium</taxon>
    </lineage>
</organism>
<evidence type="ECO:0000256" key="2">
    <source>
        <dbReference type="SAM" id="Coils"/>
    </source>
</evidence>
<dbReference type="EMBL" id="JAQNDO010000001">
    <property type="protein sequence ID" value="MDC0740103.1"/>
    <property type="molecule type" value="Genomic_DNA"/>
</dbReference>
<sequence>MALRYGCIFYFTGLISAPAIRSVVIARWGRTMGDKVRIGGIDVEWDAEKGVCTWGGSPAVTMWTESSVAGLLSGFHRMVGTERFRLALHGGGRDSTDGDWGLISAQPTFEEGFAAVAAVAAAAGWGRWELVSIDLKAREARVRIHNSWESMAQRAIAAHWGSAYVGGKFAGIFQRHFGVPSCWAEQTSFAARGDAYDEFVVGPSERSLEDRLDALFESDQATKADLAVALERVRKEVDERAAAERELREKLELIARQEEAIRALSTPIIEVWDGVLSLPLMGVVDSQRAAEMMERLLHTITQKGATYAIIDLTGVDIVDTATADHIGKLVRATELLGAKCIITGIRPAVAQTMVQIGIDLTKISTLATLREALRRCMRSSAAGRK</sequence>
<keyword evidence="2" id="KW-0175">Coiled coil</keyword>
<dbReference type="SUPFAM" id="SSF52091">
    <property type="entry name" value="SpoIIaa-like"/>
    <property type="match status" value="1"/>
</dbReference>
<dbReference type="InterPro" id="IPR002645">
    <property type="entry name" value="STAS_dom"/>
</dbReference>
<gene>
    <name evidence="4" type="ORF">POL67_02020</name>
</gene>
<dbReference type="Gene3D" id="3.30.750.24">
    <property type="entry name" value="STAS domain"/>
    <property type="match status" value="1"/>
</dbReference>
<dbReference type="PANTHER" id="PTHR33745:SF3">
    <property type="entry name" value="RSBT CO-ANTAGONIST PROTEIN RSBRC"/>
    <property type="match status" value="1"/>
</dbReference>
<dbReference type="Pfam" id="PF01740">
    <property type="entry name" value="STAS"/>
    <property type="match status" value="1"/>
</dbReference>
<keyword evidence="5" id="KW-1185">Reference proteome</keyword>
<evidence type="ECO:0000313" key="5">
    <source>
        <dbReference type="Proteomes" id="UP001221411"/>
    </source>
</evidence>
<dbReference type="InterPro" id="IPR051932">
    <property type="entry name" value="Bact_StressResp_Reg"/>
</dbReference>
<evidence type="ECO:0000313" key="4">
    <source>
        <dbReference type="EMBL" id="MDC0740103.1"/>
    </source>
</evidence>
<evidence type="ECO:0000256" key="1">
    <source>
        <dbReference type="ARBA" id="ARBA00022553"/>
    </source>
</evidence>
<reference evidence="4 5" key="1">
    <citation type="submission" date="2022-11" db="EMBL/GenBank/DDBJ databases">
        <title>Minimal conservation of predation-associated metabolite biosynthetic gene clusters underscores biosynthetic potential of Myxococcota including descriptions for ten novel species: Archangium lansinium sp. nov., Myxococcus landrumus sp. nov., Nannocystis bai.</title>
        <authorList>
            <person name="Ahearne A."/>
            <person name="Stevens C."/>
            <person name="Dowd S."/>
        </authorList>
    </citation>
    <scope>NUCLEOTIDE SEQUENCE [LARGE SCALE GENOMIC DNA]</scope>
    <source>
        <strain evidence="4 5">RJM3</strain>
    </source>
</reference>
<dbReference type="CDD" id="cd07041">
    <property type="entry name" value="STAS_RsbR_RsbS_like"/>
    <property type="match status" value="1"/>
</dbReference>
<accession>A0ABT5EFV0</accession>
<dbReference type="InterPro" id="IPR024096">
    <property type="entry name" value="NO_sig/Golgi_transp_ligand-bd"/>
</dbReference>
<evidence type="ECO:0000259" key="3">
    <source>
        <dbReference type="PROSITE" id="PS50801"/>
    </source>
</evidence>
<feature type="domain" description="STAS" evidence="3">
    <location>
        <begin position="265"/>
        <end position="376"/>
    </location>
</feature>
<comment type="caution">
    <text evidence="4">The sequence shown here is derived from an EMBL/GenBank/DDBJ whole genome shotgun (WGS) entry which is preliminary data.</text>
</comment>
<keyword evidence="1" id="KW-0597">Phosphoprotein</keyword>
<dbReference type="Proteomes" id="UP001221411">
    <property type="component" value="Unassembled WGS sequence"/>
</dbReference>
<dbReference type="PROSITE" id="PS50801">
    <property type="entry name" value="STAS"/>
    <property type="match status" value="1"/>
</dbReference>
<dbReference type="RefSeq" id="WP_271914991.1">
    <property type="nucleotide sequence ID" value="NZ_JAQNDO010000001.1"/>
</dbReference>
<dbReference type="PANTHER" id="PTHR33745">
    <property type="entry name" value="RSBT ANTAGONIST PROTEIN RSBS-RELATED"/>
    <property type="match status" value="1"/>
</dbReference>
<dbReference type="SUPFAM" id="SSF111126">
    <property type="entry name" value="Ligand-binding domain in the NO signalling and Golgi transport"/>
    <property type="match status" value="1"/>
</dbReference>
<protein>
    <submittedName>
        <fullName evidence="4">STAS domain-containing protein</fullName>
    </submittedName>
</protein>
<proteinExistence type="predicted"/>